<dbReference type="InterPro" id="IPR029063">
    <property type="entry name" value="SAM-dependent_MTases_sf"/>
</dbReference>
<accession>A0A0P8W6K4</accession>
<dbReference type="AlphaFoldDB" id="A0A0P8W6K4"/>
<comment type="caution">
    <text evidence="2">The sequence shown here is derived from an EMBL/GenBank/DDBJ whole genome shotgun (WGS) entry which is preliminary data.</text>
</comment>
<dbReference type="Pfam" id="PF13847">
    <property type="entry name" value="Methyltransf_31"/>
    <property type="match status" value="1"/>
</dbReference>
<organism evidence="2 3">
    <name type="scientific">Oxobacter pfennigii</name>
    <dbReference type="NCBI Taxonomy" id="36849"/>
    <lineage>
        <taxon>Bacteria</taxon>
        <taxon>Bacillati</taxon>
        <taxon>Bacillota</taxon>
        <taxon>Clostridia</taxon>
        <taxon>Eubacteriales</taxon>
        <taxon>Clostridiaceae</taxon>
        <taxon>Oxobacter</taxon>
    </lineage>
</organism>
<evidence type="ECO:0000313" key="3">
    <source>
        <dbReference type="Proteomes" id="UP000050326"/>
    </source>
</evidence>
<reference evidence="2 3" key="1">
    <citation type="submission" date="2015-09" db="EMBL/GenBank/DDBJ databases">
        <title>Genome sequence of Oxobacter pfennigii DSM 3222.</title>
        <authorList>
            <person name="Poehlein A."/>
            <person name="Bengelsdorf F.R."/>
            <person name="Schiel-Bengelsdorf B."/>
            <person name="Duerre P."/>
            <person name="Daniel R."/>
        </authorList>
    </citation>
    <scope>NUCLEOTIDE SEQUENCE [LARGE SCALE GENOMIC DNA]</scope>
    <source>
        <strain evidence="2 3">DSM 3222</strain>
    </source>
</reference>
<keyword evidence="3" id="KW-1185">Reference proteome</keyword>
<feature type="domain" description="Methyltransferase" evidence="1">
    <location>
        <begin position="36"/>
        <end position="160"/>
    </location>
</feature>
<dbReference type="GO" id="GO:0032259">
    <property type="term" value="P:methylation"/>
    <property type="evidence" value="ECO:0007669"/>
    <property type="project" value="UniProtKB-KW"/>
</dbReference>
<dbReference type="GO" id="GO:0043770">
    <property type="term" value="F:demethylmenaquinone methyltransferase activity"/>
    <property type="evidence" value="ECO:0007669"/>
    <property type="project" value="UniProtKB-EC"/>
</dbReference>
<sequence length="195" mass="22262">MESQREYFNNLAHKWDEICYHDSKKIEMLLDYVGINKGDKILDVGCGTGVLTLFLRKLTGDGGSITSVDISENMIEAAKKKFSYDNVEFVAQDIMEFKPSEKYNAIILYSCFPHFQEKEQLIKRLYGYVDKGGSLSICHSQSRDDINRVHSKNKMVEEDVLPEAHYTAYMMKKTGLAIKVCLENDNMYIVSGTSV</sequence>
<dbReference type="RefSeq" id="WP_054875831.1">
    <property type="nucleotide sequence ID" value="NZ_LKET01000039.1"/>
</dbReference>
<dbReference type="STRING" id="36849.OXPF_28230"/>
<protein>
    <submittedName>
        <fullName evidence="2">Demethylmenaquinone methyltransferase</fullName>
        <ecNumber evidence="2">2.1.1.163</ecNumber>
    </submittedName>
</protein>
<dbReference type="InterPro" id="IPR025714">
    <property type="entry name" value="Methyltranfer_dom"/>
</dbReference>
<dbReference type="EC" id="2.1.1.163" evidence="2"/>
<keyword evidence="2" id="KW-0489">Methyltransferase</keyword>
<dbReference type="EMBL" id="LKET01000039">
    <property type="protein sequence ID" value="KPU43382.1"/>
    <property type="molecule type" value="Genomic_DNA"/>
</dbReference>
<evidence type="ECO:0000259" key="1">
    <source>
        <dbReference type="Pfam" id="PF13847"/>
    </source>
</evidence>
<evidence type="ECO:0000313" key="2">
    <source>
        <dbReference type="EMBL" id="KPU43382.1"/>
    </source>
</evidence>
<dbReference type="Gene3D" id="3.40.50.150">
    <property type="entry name" value="Vaccinia Virus protein VP39"/>
    <property type="match status" value="1"/>
</dbReference>
<dbReference type="CDD" id="cd02440">
    <property type="entry name" value="AdoMet_MTases"/>
    <property type="match status" value="1"/>
</dbReference>
<gene>
    <name evidence="2" type="primary">ubiE_2</name>
    <name evidence="2" type="ORF">OXPF_28230</name>
</gene>
<dbReference type="SUPFAM" id="SSF53335">
    <property type="entry name" value="S-adenosyl-L-methionine-dependent methyltransferases"/>
    <property type="match status" value="1"/>
</dbReference>
<dbReference type="PANTHER" id="PTHR43861">
    <property type="entry name" value="TRANS-ACONITATE 2-METHYLTRANSFERASE-RELATED"/>
    <property type="match status" value="1"/>
</dbReference>
<proteinExistence type="predicted"/>
<keyword evidence="2" id="KW-0808">Transferase</keyword>
<dbReference type="Proteomes" id="UP000050326">
    <property type="component" value="Unassembled WGS sequence"/>
</dbReference>
<name>A0A0P8W6K4_9CLOT</name>
<dbReference type="OrthoDB" id="7365827at2"/>